<reference evidence="2 3" key="1">
    <citation type="submission" date="2024-04" db="EMBL/GenBank/DDBJ databases">
        <authorList>
            <person name="Waldvogel A.-M."/>
            <person name="Schoenle A."/>
        </authorList>
    </citation>
    <scope>NUCLEOTIDE SEQUENCE [LARGE SCALE GENOMIC DNA]</scope>
</reference>
<protein>
    <submittedName>
        <fullName evidence="2">Uncharacterized protein</fullName>
    </submittedName>
</protein>
<proteinExistence type="predicted"/>
<evidence type="ECO:0000313" key="3">
    <source>
        <dbReference type="Proteomes" id="UP001497482"/>
    </source>
</evidence>
<sequence length="87" mass="10259">MPRAPRSVQSRPDHSSERRRRAAEGRGQTSECLMFAFGDLWPWRSEMEGRVQDRGVTTDLSSFQRSFSWKCSTRRFSDITVLFYDKH</sequence>
<name>A0AAV2KHY9_KNICA</name>
<accession>A0AAV2KHY9</accession>
<dbReference type="EMBL" id="OZ035840">
    <property type="protein sequence ID" value="CAL1589547.1"/>
    <property type="molecule type" value="Genomic_DNA"/>
</dbReference>
<dbReference type="Proteomes" id="UP001497482">
    <property type="component" value="Chromosome 18"/>
</dbReference>
<keyword evidence="3" id="KW-1185">Reference proteome</keyword>
<gene>
    <name evidence="2" type="ORF">KC01_LOCUS19174</name>
</gene>
<dbReference type="AlphaFoldDB" id="A0AAV2KHY9"/>
<evidence type="ECO:0000313" key="2">
    <source>
        <dbReference type="EMBL" id="CAL1589547.1"/>
    </source>
</evidence>
<feature type="region of interest" description="Disordered" evidence="1">
    <location>
        <begin position="1"/>
        <end position="27"/>
    </location>
</feature>
<evidence type="ECO:0000256" key="1">
    <source>
        <dbReference type="SAM" id="MobiDB-lite"/>
    </source>
</evidence>
<organism evidence="2 3">
    <name type="scientific">Knipowitschia caucasica</name>
    <name type="common">Caucasian dwarf goby</name>
    <name type="synonym">Pomatoschistus caucasicus</name>
    <dbReference type="NCBI Taxonomy" id="637954"/>
    <lineage>
        <taxon>Eukaryota</taxon>
        <taxon>Metazoa</taxon>
        <taxon>Chordata</taxon>
        <taxon>Craniata</taxon>
        <taxon>Vertebrata</taxon>
        <taxon>Euteleostomi</taxon>
        <taxon>Actinopterygii</taxon>
        <taxon>Neopterygii</taxon>
        <taxon>Teleostei</taxon>
        <taxon>Neoteleostei</taxon>
        <taxon>Acanthomorphata</taxon>
        <taxon>Gobiaria</taxon>
        <taxon>Gobiiformes</taxon>
        <taxon>Gobioidei</taxon>
        <taxon>Gobiidae</taxon>
        <taxon>Gobiinae</taxon>
        <taxon>Knipowitschia</taxon>
    </lineage>
</organism>